<protein>
    <recommendedName>
        <fullName evidence="3">HAT C-terminal dimerisation domain-containing protein</fullName>
    </recommendedName>
</protein>
<comment type="caution">
    <text evidence="1">The sequence shown here is derived from an EMBL/GenBank/DDBJ whole genome shotgun (WGS) entry which is preliminary data.</text>
</comment>
<reference evidence="1" key="2">
    <citation type="submission" date="2020-11" db="EMBL/GenBank/DDBJ databases">
        <authorList>
            <person name="McCartney M.A."/>
            <person name="Auch B."/>
            <person name="Kono T."/>
            <person name="Mallez S."/>
            <person name="Becker A."/>
            <person name="Gohl D.M."/>
            <person name="Silverstein K.A.T."/>
            <person name="Koren S."/>
            <person name="Bechman K.B."/>
            <person name="Herman A."/>
            <person name="Abrahante J.E."/>
            <person name="Garbe J."/>
        </authorList>
    </citation>
    <scope>NUCLEOTIDE SEQUENCE</scope>
    <source>
        <strain evidence="1">Duluth1</strain>
        <tissue evidence="1">Whole animal</tissue>
    </source>
</reference>
<dbReference type="Proteomes" id="UP000828390">
    <property type="component" value="Unassembled WGS sequence"/>
</dbReference>
<gene>
    <name evidence="1" type="ORF">DPMN_135144</name>
</gene>
<name>A0A9D4G0Z5_DREPO</name>
<evidence type="ECO:0000313" key="2">
    <source>
        <dbReference type="Proteomes" id="UP000828390"/>
    </source>
</evidence>
<dbReference type="AlphaFoldDB" id="A0A9D4G0Z5"/>
<sequence>MCANAQVIARYSALTKKRVICQPDGDPLTWWCENKQPFPTIAHFARAAFVRVMGILANGASFLEDRSSFNK</sequence>
<keyword evidence="2" id="KW-1185">Reference proteome</keyword>
<proteinExistence type="predicted"/>
<dbReference type="EMBL" id="JAIWYP010000006">
    <property type="protein sequence ID" value="KAH3806816.1"/>
    <property type="molecule type" value="Genomic_DNA"/>
</dbReference>
<accession>A0A9D4G0Z5</accession>
<evidence type="ECO:0000313" key="1">
    <source>
        <dbReference type="EMBL" id="KAH3806816.1"/>
    </source>
</evidence>
<evidence type="ECO:0008006" key="3">
    <source>
        <dbReference type="Google" id="ProtNLM"/>
    </source>
</evidence>
<organism evidence="1 2">
    <name type="scientific">Dreissena polymorpha</name>
    <name type="common">Zebra mussel</name>
    <name type="synonym">Mytilus polymorpha</name>
    <dbReference type="NCBI Taxonomy" id="45954"/>
    <lineage>
        <taxon>Eukaryota</taxon>
        <taxon>Metazoa</taxon>
        <taxon>Spiralia</taxon>
        <taxon>Lophotrochozoa</taxon>
        <taxon>Mollusca</taxon>
        <taxon>Bivalvia</taxon>
        <taxon>Autobranchia</taxon>
        <taxon>Heteroconchia</taxon>
        <taxon>Euheterodonta</taxon>
        <taxon>Imparidentia</taxon>
        <taxon>Neoheterodontei</taxon>
        <taxon>Myida</taxon>
        <taxon>Dreissenoidea</taxon>
        <taxon>Dreissenidae</taxon>
        <taxon>Dreissena</taxon>
    </lineage>
</organism>
<reference evidence="1" key="1">
    <citation type="journal article" date="2019" name="bioRxiv">
        <title>The Genome of the Zebra Mussel, Dreissena polymorpha: A Resource for Invasive Species Research.</title>
        <authorList>
            <person name="McCartney M.A."/>
            <person name="Auch B."/>
            <person name="Kono T."/>
            <person name="Mallez S."/>
            <person name="Zhang Y."/>
            <person name="Obille A."/>
            <person name="Becker A."/>
            <person name="Abrahante J.E."/>
            <person name="Garbe J."/>
            <person name="Badalamenti J.P."/>
            <person name="Herman A."/>
            <person name="Mangelson H."/>
            <person name="Liachko I."/>
            <person name="Sullivan S."/>
            <person name="Sone E.D."/>
            <person name="Koren S."/>
            <person name="Silverstein K.A.T."/>
            <person name="Beckman K.B."/>
            <person name="Gohl D.M."/>
        </authorList>
    </citation>
    <scope>NUCLEOTIDE SEQUENCE</scope>
    <source>
        <strain evidence="1">Duluth1</strain>
        <tissue evidence="1">Whole animal</tissue>
    </source>
</reference>